<dbReference type="SUPFAM" id="SSF55676">
    <property type="entry name" value="CytB endotoxin-like"/>
    <property type="match status" value="1"/>
</dbReference>
<name>A0A8H2X3A1_9AGAM</name>
<protein>
    <submittedName>
        <fullName evidence="1">Uncharacterized protein</fullName>
    </submittedName>
</protein>
<dbReference type="Gene3D" id="3.40.198.10">
    <property type="entry name" value="Delta-endotoxin CytB-like"/>
    <property type="match status" value="1"/>
</dbReference>
<dbReference type="Proteomes" id="UP000663843">
    <property type="component" value="Unassembled WGS sequence"/>
</dbReference>
<reference evidence="1" key="1">
    <citation type="submission" date="2021-01" db="EMBL/GenBank/DDBJ databases">
        <authorList>
            <person name="Kaushik A."/>
        </authorList>
    </citation>
    <scope>NUCLEOTIDE SEQUENCE</scope>
    <source>
        <strain evidence="1">AG2-2IIIB</strain>
    </source>
</reference>
<accession>A0A8H2X3A1</accession>
<evidence type="ECO:0000313" key="1">
    <source>
        <dbReference type="EMBL" id="CAE6412509.1"/>
    </source>
</evidence>
<proteinExistence type="predicted"/>
<comment type="caution">
    <text evidence="1">The sequence shown here is derived from an EMBL/GenBank/DDBJ whole genome shotgun (WGS) entry which is preliminary data.</text>
</comment>
<evidence type="ECO:0000313" key="2">
    <source>
        <dbReference type="Proteomes" id="UP000663843"/>
    </source>
</evidence>
<dbReference type="AlphaFoldDB" id="A0A8H2X3A1"/>
<sequence>MVLSTFRQLSRLPPKFDNTIKAFLGLLTNNLGYNPDPEDKCFNWEAFKRSIDRDQSNKIVFDAYSSNSESSKMMSVENAANTAANFILGSFRPLMGLEDIQGNILEALVNLERGKREDWASFVPDHSAASLGRAIDPRPASGLGQFITSILSRAAPSGLRREARVPDPESFWELRFLLCSNEPTVPDDFSAVVSTIKIGSVTKGEVDWLAFTQQTSRNFSLELTRMNVVVTNGFNRDP</sequence>
<organism evidence="1 2">
    <name type="scientific">Rhizoctonia solani</name>
    <dbReference type="NCBI Taxonomy" id="456999"/>
    <lineage>
        <taxon>Eukaryota</taxon>
        <taxon>Fungi</taxon>
        <taxon>Dikarya</taxon>
        <taxon>Basidiomycota</taxon>
        <taxon>Agaricomycotina</taxon>
        <taxon>Agaricomycetes</taxon>
        <taxon>Cantharellales</taxon>
        <taxon>Ceratobasidiaceae</taxon>
        <taxon>Rhizoctonia</taxon>
    </lineage>
</organism>
<dbReference type="EMBL" id="CAJMWT010001634">
    <property type="protein sequence ID" value="CAE6412509.1"/>
    <property type="molecule type" value="Genomic_DNA"/>
</dbReference>
<dbReference type="InterPro" id="IPR035918">
    <property type="entry name" value="CytB_endotoxin-like_sf"/>
</dbReference>
<gene>
    <name evidence="1" type="ORF">RDB_LOCUS45745</name>
</gene>